<dbReference type="Proteomes" id="UP001211907">
    <property type="component" value="Unassembled WGS sequence"/>
</dbReference>
<evidence type="ECO:0000313" key="1">
    <source>
        <dbReference type="EMBL" id="KAJ3101760.1"/>
    </source>
</evidence>
<name>A0AAD5SSU7_9FUNG</name>
<dbReference type="Gene3D" id="2.60.120.200">
    <property type="match status" value="1"/>
</dbReference>
<dbReference type="Pfam" id="PF07081">
    <property type="entry name" value="DUF1349"/>
    <property type="match status" value="1"/>
</dbReference>
<keyword evidence="2" id="KW-1185">Reference proteome</keyword>
<proteinExistence type="predicted"/>
<organism evidence="1 2">
    <name type="scientific">Physocladia obscura</name>
    <dbReference type="NCBI Taxonomy" id="109957"/>
    <lineage>
        <taxon>Eukaryota</taxon>
        <taxon>Fungi</taxon>
        <taxon>Fungi incertae sedis</taxon>
        <taxon>Chytridiomycota</taxon>
        <taxon>Chytridiomycota incertae sedis</taxon>
        <taxon>Chytridiomycetes</taxon>
        <taxon>Chytridiales</taxon>
        <taxon>Chytriomycetaceae</taxon>
        <taxon>Physocladia</taxon>
    </lineage>
</organism>
<dbReference type="PANTHER" id="PTHR35332">
    <property type="entry name" value="REGULATION OF ENOLASE PROTEIN 1"/>
    <property type="match status" value="1"/>
</dbReference>
<dbReference type="InterPro" id="IPR013320">
    <property type="entry name" value="ConA-like_dom_sf"/>
</dbReference>
<evidence type="ECO:0000313" key="2">
    <source>
        <dbReference type="Proteomes" id="UP001211907"/>
    </source>
</evidence>
<dbReference type="EMBL" id="JADGJH010002206">
    <property type="protein sequence ID" value="KAJ3101760.1"/>
    <property type="molecule type" value="Genomic_DNA"/>
</dbReference>
<reference evidence="1" key="1">
    <citation type="submission" date="2020-05" db="EMBL/GenBank/DDBJ databases">
        <title>Phylogenomic resolution of chytrid fungi.</title>
        <authorList>
            <person name="Stajich J.E."/>
            <person name="Amses K."/>
            <person name="Simmons R."/>
            <person name="Seto K."/>
            <person name="Myers J."/>
            <person name="Bonds A."/>
            <person name="Quandt C.A."/>
            <person name="Barry K."/>
            <person name="Liu P."/>
            <person name="Grigoriev I."/>
            <person name="Longcore J.E."/>
            <person name="James T.Y."/>
        </authorList>
    </citation>
    <scope>NUCLEOTIDE SEQUENCE</scope>
    <source>
        <strain evidence="1">JEL0513</strain>
    </source>
</reference>
<protein>
    <submittedName>
        <fullName evidence="1">Uncharacterized protein</fullName>
    </submittedName>
</protein>
<dbReference type="InterPro" id="IPR009784">
    <property type="entry name" value="DUF1349"/>
</dbReference>
<comment type="caution">
    <text evidence="1">The sequence shown here is derived from an EMBL/GenBank/DDBJ whole genome shotgun (WGS) entry which is preliminary data.</text>
</comment>
<dbReference type="SUPFAM" id="SSF49899">
    <property type="entry name" value="Concanavalin A-like lectins/glucanases"/>
    <property type="match status" value="1"/>
</dbReference>
<dbReference type="AlphaFoldDB" id="A0AAD5SSU7"/>
<dbReference type="PANTHER" id="PTHR35332:SF2">
    <property type="entry name" value="REGULATION OF ENOLASE PROTEIN 1"/>
    <property type="match status" value="1"/>
</dbReference>
<accession>A0AAD5SSU7</accession>
<sequence length="198" mass="21613">MGEDDTEEFFKGTGRLRLRAETGMDLYQRPGTEYTRNDAPLRTIATPEGAFAAAARITATQGVALGQFQQAGIVFGRDAAATHRNADWIKAGVERYNARLRASIVVTKAVSEWGLAPLGPFNRIDSDSLAEFDIRIKRDAGGTISIEMKEVASGEWTLLRESYQWGTAPAVIGVYCAAPIDAPPFEAEFSNFSFITTQ</sequence>
<gene>
    <name evidence="1" type="ORF">HK100_004489</name>
</gene>